<keyword evidence="8" id="KW-0653">Protein transport</keyword>
<dbReference type="Pfam" id="PF05658">
    <property type="entry name" value="YadA_head"/>
    <property type="match status" value="13"/>
</dbReference>
<keyword evidence="6 13" id="KW-0812">Transmembrane</keyword>
<dbReference type="OrthoDB" id="2216692at2"/>
<dbReference type="PANTHER" id="PTHR24637">
    <property type="entry name" value="COLLAGEN"/>
    <property type="match status" value="1"/>
</dbReference>
<keyword evidence="4" id="KW-0813">Transport</keyword>
<keyword evidence="13" id="KW-1133">Transmembrane helix</keyword>
<evidence type="ECO:0000313" key="15">
    <source>
        <dbReference type="EMBL" id="AVO28311.1"/>
    </source>
</evidence>
<evidence type="ECO:0000256" key="7">
    <source>
        <dbReference type="ARBA" id="ARBA00022729"/>
    </source>
</evidence>
<sequence>MNKIFKVIWSKARNCYVVVSELAKSHDDGHVRRSRSGCCRKAAVLAAWVLTMGVNGAALAADMPKTYTKDNVKYTLSRVSGLTGVYYDSGKTKYALITYSDNNYNDKTTKTVTINDIAKYDTTSTHDYSVNPSGEKSDSNYTNTGAIGTGALAAGVNALAAGTNSVAIGTGATAAGNGATVIGQYASASGQYATAFGGLKTKNSRNNEVIYYRNEANGDASVAFGEGTKANGEASLAFGHNTIAGARGGGQQSVAFGESTKALGGRSLAFGENTMAEFNDSVAFGNASRALSTGSLAHGNRTNAVGQYSTSWGNNTVAAGENATVFGTDAMAGAIDENGAIIITDNNNRPVKIDKNGYKAFIDTNGKTQSVTYTVTNGEIHKYLVLTDANNQKKYICDYHGNIHELYYVDDKGIVQNASGSLATSNIEKIDPGPNGYLIKNQKNATAFGNATRATAAESTAWGQESIASGEASTAFGIGSKAEGKNSLAALGGLSANENSIAIGQGTKANNDEEFVSAAIGQNAVASGKKSLALGFAGENAETSSTVASGENALALGTGAQALAKNSISIGAGNKVLGEGSGAIGDPTDITGTGSYELGNDNGTYTENAYTDTSFNAKDSGIFGNKNKVHGGTADSPLVNIRVVGNNNTVTASNALVLGNNSTVPATGGIAIGNSVKSGVGQYNNTFGSNTTAIGNESQAYHDNAVAIGTKSKATGTGSIAIGDEASTLSNQGEDNQPNDAIAIGTKAKVERGDSSIAIGKNADILADGKNTQNNIAIGTNTYIRHGSSSVVMGNAAQDNSDAGSSIVLGNGASVANSVASNGIAIGTKAEVANTNGGVAIGNGAKATNSNGGDGSPVAVGQSAEATGTQAVAIGYKATASGNQVGQTVVGSNANATANYGTIIGYGATGTNTQANQTAIGYLATTNAAGGVALGANSNSDRPYDSTSATSPYIPTGASDEQTKRINDTKATTGAVSVGYTDSSDSSKNVRRQIINVAAGKEDTDAVNVAQLKAVQSQSYDIAAEAVKVSAEGTIPINEEYVGGTNADGNILANVTTNNGAKVYDLKLNKDVVLGEKEAKKGGSITVNNVDQFRKSPESTETYDVGEAVKIDGKTVSIVKVGKADAETGETNEQRQVVLGIGQDTGGYIALNDSTGKKHTYIYNAISAISDGNTYLDSDTSKQFNRLEYSDYLQGPVQFIATLDDGMKYAGDDGQGETETAKKQVISKELNNQLNIIGGATAKDAQGKSLLTDSNIGVNNVDGKLKIQLVKDIDLTQDGSVKMGNTTIKNGGVTITTKDGDKVTNPISLTDNGLNNGGKTITNVANGTNPNDAVNVSQLNAAKTTVTSSDNSISVTDTSNGTPNHAYDIKVATATLSNGADGKVSVTNPNNNANSYATGESVADAINQSGFTLTTSQSEGGSVSGTSTTLIKPGSTVTLDAGKNIALTQADSKVTIALSDDVTAQTITANGKNGNDGEIGLTGKNGADGSVTTIIKTVGAKGADGKDGIPGVDGQPGKDGITRLIYQDGKDGEEGTTTHTVATLEDGLKFHGDSGDVVTRKLNTQLDVLGGQTDTTKLTATTDGNIGVVSTKAADETSNGKLEIRLAKDLKGLTSVQTGDTTVDGNGLTINKAGNGGKDSITINKTTVSVAGNQITNMGSGLGNTYTTAGDNNGANIGDVKQIADGRRTTVKSTDGSVSVVDKNADDPNATSHDYDLSVDTTKVAGAVDLKYKGDNNTQGSNKLSEAVTFSGTANQIVTEATNGKVTFKLADDLTTQTITANGKNGNDGQIGLTGKDGADGKVTTIIKTVGAKGTDGKDGIPGVDGQPGKDGITRLIYQDGKDGEEGTTTHTVATLDDGLKFHGDSGDVVTRKLNTQLDVLGGQTDTTKLTATTDGNIGVVSTKAADETSNGKLEIRLAKDLKGLTSVQTGDTTVDGNGLTINKAGNGGKDSITINKTTVSVAGNQITNMGSGLGNTYTTAGDNNGANIGDVKQIADGRRTTVKSTDGSVSVVDKNADDPNATSHDYDLSVDTTKVAGAVDLKYKGDNNTQGSNKLSEAVTFSGTANQIVTEATNGKVTFKLADDLTTQTITANGKNGNDGQIGLTGKDGADGKVTTIIKTVGAKGTDGKDGIPGVDGQPGKDGITRLIYQDGKDGEEGTTTHTVATLDDGLKFHGDSGDIVTRKLNTQLDVLGGQTDTTKLTATTDGNIGVVSTKAADETSNGKLEIRLAKDLKGLTSVQTGDTTVDGTDGKVTTIIKTVGAKGTDGKDGIPGVDGQPGKDGITRLIYQDGKDGESGTTTHVVATLDDGLKFVGNDGNVVTRRLNDTLSIKGGIEDTEMLADAQRVSSRNLGVRQNTTKDGLEIVMTNRPDFEAITVGPDSSPAHKITIGQQDNQQGNPNPTKGNYITGLDNIQWDAGHVVTDRAATEGQLSQAITDISGKEKGGFGLADEKGDKVKKELGGTIAVKGDGKNIETKVNGDALEVSLKKDVDLGQDGSIKAGETTIDKGGVKTNEVKVGDITITKDGINGGTKQITNIASGIDGSQYTTAGDNNAASIGDVKKIAGDEASKAAEAVKSKSGKNITVKGDYTVNLNDNITLGDDQDKTKQVAIDGNGAKVTAGDGANKVTIEGSKGQVTIGTGDNAMTLGKQANTAGDSNPEEGNYLNGLDNKKWDGEHIQNGRAATEDQLKTVSDKVNSGRVFQGDDGKEVKVGMGDTLKIQGGVKAEDVSKENNIGIVKGADDTLNIRLAKDLKGLDSVTTGNTTMDNGGLTVKTGDSSHQDITIKQGNVNMGGNTISGVAPGKVSADSTDAVNGSQLWQRDQAINGLSGSVNKLGNRINRVGAGAAALAALHPLDFDPDDKWDFAAGYGNYRGANAAAVGAYYRPNEDTMFSVGGSFGGGENMVNAGVSIKLGQGNHVSTSRVAMAKEIKDLRQNVANLNAIVNRQSALIDKLTGTNAGMIKDKGNDLFPDVPANHWAYEYVTKLKHAGILTGYPDGNFDGDRMMTRYEFAAIVYRAIMAGAASNPALNQDGTLDKLANEFSSEMKYIRIDTIAKDKNGKPTIERVRVISDAK</sequence>
<dbReference type="InterPro" id="IPR001119">
    <property type="entry name" value="SLH_dom"/>
</dbReference>
<dbReference type="SUPFAM" id="SSF101967">
    <property type="entry name" value="Adhesin YadA, collagen-binding domain"/>
    <property type="match status" value="7"/>
</dbReference>
<evidence type="ECO:0000259" key="14">
    <source>
        <dbReference type="PROSITE" id="PS51272"/>
    </source>
</evidence>
<keyword evidence="10" id="KW-0998">Cell outer membrane</keyword>
<dbReference type="Gene3D" id="6.10.250.2040">
    <property type="match status" value="1"/>
</dbReference>
<accession>A0A2S0MA04</accession>
<evidence type="ECO:0000256" key="2">
    <source>
        <dbReference type="ARBA" id="ARBA00004442"/>
    </source>
</evidence>
<evidence type="ECO:0000256" key="1">
    <source>
        <dbReference type="ARBA" id="ARBA00004241"/>
    </source>
</evidence>
<feature type="region of interest" description="Disordered" evidence="12">
    <location>
        <begin position="2379"/>
        <end position="2405"/>
    </location>
</feature>
<dbReference type="GO" id="GO:0009986">
    <property type="term" value="C:cell surface"/>
    <property type="evidence" value="ECO:0007669"/>
    <property type="project" value="UniProtKB-SubCell"/>
</dbReference>
<dbReference type="Gene3D" id="6.20.50.100">
    <property type="match status" value="1"/>
</dbReference>
<proteinExistence type="inferred from homology"/>
<evidence type="ECO:0000256" key="10">
    <source>
        <dbReference type="ARBA" id="ARBA00023237"/>
    </source>
</evidence>
<evidence type="ECO:0000256" key="12">
    <source>
        <dbReference type="SAM" id="MobiDB-lite"/>
    </source>
</evidence>
<dbReference type="InterPro" id="IPR008635">
    <property type="entry name" value="Coiled_stalk_dom"/>
</dbReference>
<feature type="coiled-coil region" evidence="11">
    <location>
        <begin position="2924"/>
        <end position="2951"/>
    </location>
</feature>
<feature type="compositionally biased region" description="Polar residues" evidence="12">
    <location>
        <begin position="939"/>
        <end position="953"/>
    </location>
</feature>
<comment type="similarity">
    <text evidence="3">Belongs to the autotransporter-2 (AT-2) (TC 1.B.40) family.</text>
</comment>
<organism evidence="15 16">
    <name type="scientific">Megasphaera elsdenii</name>
    <dbReference type="NCBI Taxonomy" id="907"/>
    <lineage>
        <taxon>Bacteria</taxon>
        <taxon>Bacillati</taxon>
        <taxon>Bacillota</taxon>
        <taxon>Negativicutes</taxon>
        <taxon>Veillonellales</taxon>
        <taxon>Veillonellaceae</taxon>
        <taxon>Megasphaera</taxon>
    </lineage>
</organism>
<keyword evidence="7" id="KW-0732">Signal</keyword>
<dbReference type="InterPro" id="IPR005594">
    <property type="entry name" value="YadA_C"/>
</dbReference>
<evidence type="ECO:0000256" key="4">
    <source>
        <dbReference type="ARBA" id="ARBA00022448"/>
    </source>
</evidence>
<evidence type="ECO:0000256" key="11">
    <source>
        <dbReference type="SAM" id="Coils"/>
    </source>
</evidence>
<evidence type="ECO:0000256" key="5">
    <source>
        <dbReference type="ARBA" id="ARBA00022452"/>
    </source>
</evidence>
<dbReference type="EMBL" id="CP027569">
    <property type="protein sequence ID" value="AVO28311.1"/>
    <property type="molecule type" value="Genomic_DNA"/>
</dbReference>
<feature type="region of interest" description="Disordered" evidence="12">
    <location>
        <begin position="939"/>
        <end position="960"/>
    </location>
</feature>
<evidence type="ECO:0000256" key="13">
    <source>
        <dbReference type="SAM" id="Phobius"/>
    </source>
</evidence>
<dbReference type="Pfam" id="PF03895">
    <property type="entry name" value="YadA_anchor"/>
    <property type="match status" value="1"/>
</dbReference>
<dbReference type="InterPro" id="IPR008640">
    <property type="entry name" value="Adhesin_Head_dom"/>
</dbReference>
<keyword evidence="11" id="KW-0175">Coiled coil</keyword>
<gene>
    <name evidence="15" type="ORF">C6Y28_00005</name>
</gene>
<name>A0A2S0MA04_MEGEL</name>
<dbReference type="GO" id="GO:0015031">
    <property type="term" value="P:protein transport"/>
    <property type="evidence" value="ECO:0007669"/>
    <property type="project" value="UniProtKB-KW"/>
</dbReference>
<dbReference type="CDD" id="cd12820">
    <property type="entry name" value="LbR_YadA-like"/>
    <property type="match status" value="4"/>
</dbReference>
<dbReference type="InterPro" id="IPR045584">
    <property type="entry name" value="Pilin-like"/>
</dbReference>
<dbReference type="Pfam" id="PF13018">
    <property type="entry name" value="ESPR"/>
    <property type="match status" value="1"/>
</dbReference>
<dbReference type="Gene3D" id="3.30.1300.30">
    <property type="entry name" value="GSPII I/J protein-like"/>
    <property type="match status" value="1"/>
</dbReference>
<comment type="subcellular location">
    <subcellularLocation>
        <location evidence="2">Cell outer membrane</location>
    </subcellularLocation>
    <subcellularLocation>
        <location evidence="1">Cell surface</location>
    </subcellularLocation>
</comment>
<protein>
    <recommendedName>
        <fullName evidence="14">SLH domain-containing protein</fullName>
    </recommendedName>
</protein>
<dbReference type="Pfam" id="PF05662">
    <property type="entry name" value="YadA_stalk"/>
    <property type="match status" value="3"/>
</dbReference>
<dbReference type="InterPro" id="IPR024973">
    <property type="entry name" value="ESPR"/>
</dbReference>
<feature type="domain" description="SLH" evidence="14">
    <location>
        <begin position="2967"/>
        <end position="3030"/>
    </location>
</feature>
<evidence type="ECO:0000313" key="16">
    <source>
        <dbReference type="Proteomes" id="UP000238358"/>
    </source>
</evidence>
<keyword evidence="9 13" id="KW-0472">Membrane</keyword>
<dbReference type="Gene3D" id="2.150.10.10">
    <property type="entry name" value="Serralysin-like metalloprotease, C-terminal"/>
    <property type="match status" value="7"/>
</dbReference>
<dbReference type="PROSITE" id="PS51272">
    <property type="entry name" value="SLH"/>
    <property type="match status" value="1"/>
</dbReference>
<keyword evidence="5" id="KW-1134">Transmembrane beta strand</keyword>
<dbReference type="GO" id="GO:0009279">
    <property type="term" value="C:cell outer membrane"/>
    <property type="evidence" value="ECO:0007669"/>
    <property type="project" value="UniProtKB-SubCell"/>
</dbReference>
<dbReference type="Gene3D" id="2.20.70.140">
    <property type="match status" value="2"/>
</dbReference>
<reference evidence="15 16" key="1">
    <citation type="journal article" date="2018" name="Genome Announc.">
        <title>Complete genomes of two Megasphaera elsdenii strains, NCIMB 702410 and ATCC 25940.</title>
        <authorList>
            <person name="Hatmaker E.A."/>
            <person name="O'Dell K."/>
            <person name="Riley L.A."/>
            <person name="Klingeman D.M."/>
            <person name="Guss A.M."/>
        </authorList>
    </citation>
    <scope>NUCLEOTIDE SEQUENCE [LARGE SCALE GENOMIC DNA]</scope>
    <source>
        <strain evidence="15 16">NCIMB702410</strain>
    </source>
</reference>
<dbReference type="Proteomes" id="UP000238358">
    <property type="component" value="Chromosome"/>
</dbReference>
<dbReference type="Pfam" id="PF00395">
    <property type="entry name" value="SLH"/>
    <property type="match status" value="1"/>
</dbReference>
<evidence type="ECO:0000256" key="9">
    <source>
        <dbReference type="ARBA" id="ARBA00023136"/>
    </source>
</evidence>
<dbReference type="SUPFAM" id="SSF54523">
    <property type="entry name" value="Pili subunits"/>
    <property type="match status" value="1"/>
</dbReference>
<dbReference type="InterPro" id="IPR011049">
    <property type="entry name" value="Serralysin-like_metalloprot_C"/>
</dbReference>
<evidence type="ECO:0000256" key="6">
    <source>
        <dbReference type="ARBA" id="ARBA00022692"/>
    </source>
</evidence>
<feature type="compositionally biased region" description="Low complexity" evidence="12">
    <location>
        <begin position="2391"/>
        <end position="2402"/>
    </location>
</feature>
<feature type="transmembrane region" description="Helical" evidence="13">
    <location>
        <begin position="42"/>
        <end position="61"/>
    </location>
</feature>
<evidence type="ECO:0000256" key="3">
    <source>
        <dbReference type="ARBA" id="ARBA00005848"/>
    </source>
</evidence>
<evidence type="ECO:0000256" key="8">
    <source>
        <dbReference type="ARBA" id="ARBA00022927"/>
    </source>
</evidence>